<dbReference type="RefSeq" id="WP_425415820.1">
    <property type="nucleotide sequence ID" value="NZ_FMTT01000035.1"/>
</dbReference>
<reference evidence="2" key="1">
    <citation type="submission" date="2016-10" db="EMBL/GenBank/DDBJ databases">
        <authorList>
            <person name="Varghese N."/>
            <person name="Submissions S."/>
        </authorList>
    </citation>
    <scope>NUCLEOTIDE SEQUENCE [LARGE SCALE GENOMIC DNA]</scope>
    <source>
        <strain evidence="2">CGMCC 1.8946</strain>
    </source>
</reference>
<dbReference type="Proteomes" id="UP000198601">
    <property type="component" value="Unassembled WGS sequence"/>
</dbReference>
<dbReference type="EMBL" id="FMTT01000035">
    <property type="protein sequence ID" value="SCW72698.1"/>
    <property type="molecule type" value="Genomic_DNA"/>
</dbReference>
<sequence>MAYPNPAQLQQEYHDTIDFRKLLQLVPSIGAVVGAWANYGLLEELEQAGMNCYRRRWLDEAEENGGTI</sequence>
<organism evidence="1 2">
    <name type="scientific">Paenibacillus tianmuensis</name>
    <dbReference type="NCBI Taxonomy" id="624147"/>
    <lineage>
        <taxon>Bacteria</taxon>
        <taxon>Bacillati</taxon>
        <taxon>Bacillota</taxon>
        <taxon>Bacilli</taxon>
        <taxon>Bacillales</taxon>
        <taxon>Paenibacillaceae</taxon>
        <taxon>Paenibacillus</taxon>
    </lineage>
</organism>
<dbReference type="AlphaFoldDB" id="A0A1G4SUB9"/>
<proteinExistence type="predicted"/>
<evidence type="ECO:0000313" key="2">
    <source>
        <dbReference type="Proteomes" id="UP000198601"/>
    </source>
</evidence>
<dbReference type="Pfam" id="PF12787">
    <property type="entry name" value="EcsC"/>
    <property type="match status" value="1"/>
</dbReference>
<evidence type="ECO:0000313" key="1">
    <source>
        <dbReference type="EMBL" id="SCW72698.1"/>
    </source>
</evidence>
<dbReference type="PANTHER" id="PTHR41260">
    <property type="entry name" value="PROTEIN ECSC"/>
    <property type="match status" value="1"/>
</dbReference>
<keyword evidence="2" id="KW-1185">Reference proteome</keyword>
<accession>A0A1G4SUB9</accession>
<name>A0A1G4SUB9_9BACL</name>
<dbReference type="InterPro" id="IPR024787">
    <property type="entry name" value="EcsC"/>
</dbReference>
<dbReference type="STRING" id="624147.SAMN04487970_103534"/>
<gene>
    <name evidence="1" type="ORF">SAMN04487970_103534</name>
</gene>
<dbReference type="PANTHER" id="PTHR41260:SF1">
    <property type="entry name" value="PROTEIN ECSC"/>
    <property type="match status" value="1"/>
</dbReference>
<protein>
    <submittedName>
        <fullName evidence="1">EcsC protein family protein</fullName>
    </submittedName>
</protein>